<evidence type="ECO:0000256" key="2">
    <source>
        <dbReference type="SAM" id="Phobius"/>
    </source>
</evidence>
<dbReference type="Gene3D" id="2.60.40.10">
    <property type="entry name" value="Immunoglobulins"/>
    <property type="match status" value="2"/>
</dbReference>
<dbReference type="Proteomes" id="UP001369086">
    <property type="component" value="Unassembled WGS sequence"/>
</dbReference>
<name>A0ABR0ZDT2_HUSHU</name>
<dbReference type="PROSITE" id="PS50835">
    <property type="entry name" value="IG_LIKE"/>
    <property type="match status" value="3"/>
</dbReference>
<evidence type="ECO:0000313" key="5">
    <source>
        <dbReference type="EMBL" id="KAK6482923.1"/>
    </source>
</evidence>
<feature type="region of interest" description="Disordered" evidence="1">
    <location>
        <begin position="494"/>
        <end position="513"/>
    </location>
</feature>
<dbReference type="SMART" id="SM00409">
    <property type="entry name" value="IG"/>
    <property type="match status" value="3"/>
</dbReference>
<dbReference type="EMBL" id="JAHFZB010000012">
    <property type="protein sequence ID" value="KAK6482923.1"/>
    <property type="molecule type" value="Genomic_DNA"/>
</dbReference>
<evidence type="ECO:0000256" key="3">
    <source>
        <dbReference type="SAM" id="SignalP"/>
    </source>
</evidence>
<protein>
    <recommendedName>
        <fullName evidence="4">Ig-like domain-containing protein</fullName>
    </recommendedName>
</protein>
<gene>
    <name evidence="5" type="ORF">HHUSO_G14287</name>
</gene>
<keyword evidence="3" id="KW-0732">Signal</keyword>
<evidence type="ECO:0000256" key="1">
    <source>
        <dbReference type="SAM" id="MobiDB-lite"/>
    </source>
</evidence>
<dbReference type="InterPro" id="IPR036179">
    <property type="entry name" value="Ig-like_dom_sf"/>
</dbReference>
<evidence type="ECO:0000313" key="6">
    <source>
        <dbReference type="Proteomes" id="UP001369086"/>
    </source>
</evidence>
<feature type="chain" id="PRO_5046305972" description="Ig-like domain-containing protein" evidence="3">
    <location>
        <begin position="20"/>
        <end position="560"/>
    </location>
</feature>
<dbReference type="InterPro" id="IPR003599">
    <property type="entry name" value="Ig_sub"/>
</dbReference>
<feature type="domain" description="Ig-like" evidence="4">
    <location>
        <begin position="345"/>
        <end position="423"/>
    </location>
</feature>
<keyword evidence="2" id="KW-0812">Transmembrane</keyword>
<dbReference type="InterPro" id="IPR007110">
    <property type="entry name" value="Ig-like_dom"/>
</dbReference>
<keyword evidence="6" id="KW-1185">Reference proteome</keyword>
<dbReference type="PANTHER" id="PTHR11422:SF10">
    <property type="entry name" value="IG-LIKE DOMAIN-CONTAINING PROTEIN"/>
    <property type="match status" value="1"/>
</dbReference>
<dbReference type="PANTHER" id="PTHR11422">
    <property type="entry name" value="T-CELL SURFACE GLYCOPROTEIN CD4"/>
    <property type="match status" value="1"/>
</dbReference>
<dbReference type="InterPro" id="IPR013783">
    <property type="entry name" value="Ig-like_fold"/>
</dbReference>
<keyword evidence="2" id="KW-1133">Transmembrane helix</keyword>
<evidence type="ECO:0000259" key="4">
    <source>
        <dbReference type="PROSITE" id="PS50835"/>
    </source>
</evidence>
<feature type="domain" description="Ig-like" evidence="4">
    <location>
        <begin position="120"/>
        <end position="201"/>
    </location>
</feature>
<comment type="caution">
    <text evidence="5">The sequence shown here is derived from an EMBL/GenBank/DDBJ whole genome shotgun (WGS) entry which is preliminary data.</text>
</comment>
<feature type="transmembrane region" description="Helical" evidence="2">
    <location>
        <begin position="433"/>
        <end position="458"/>
    </location>
</feature>
<keyword evidence="2" id="KW-0472">Membrane</keyword>
<sequence length="560" mass="62223">MPHSWGLICLLAACQPNTAEVPTQDLSLIDEVTSVTLPVPVGISGTEFVWEWTPHDGRFKKVQLVTAKRSKSSSGAQYSWTKTSEHNIYYTNFDDGGNGTLIIKSKFENAGHYTFKQIQPNSTVLAMFEVFAFKSVPFRWVSVPPGVDVTRACTISRLPESSRLQWKHNGSLSSATKCHYNNTAVIIIQNVDEHSTGNYSCDLLKKETYLRGFYNRLTLKTSTFDSRYTLYRDGANRSEVQLICRSANRHEMAQWTWNSESSSQSIRIASAIRNGPVGISVKGVGQRIRSPVTVYNGNYFPLHISPVVFQDAGIYTCYTDNYVFMSITLITVQVSVEPPGVLAIGDEATLTCTVSGVRERIRLVWLRDDDGTVVTVKEETLSASASDRSLALFIPRVGTEQLKWACVMFQESLPSAYFPIEINAEEEFTDPGFVIGVSIGCVAVLFVLCFIAALVFYCNRKRAAVQTQEPVKEKPDDSAAVYFNITELQAMTGNTAVKETQRPDPPEDEDKSELHYVTFTFEEGMADLNSGEMDCSFPAASNQVAASNEVVYSSIKTARH</sequence>
<reference evidence="5 6" key="1">
    <citation type="submission" date="2021-05" db="EMBL/GenBank/DDBJ databases">
        <authorList>
            <person name="Zahm M."/>
            <person name="Klopp C."/>
            <person name="Cabau C."/>
            <person name="Kuhl H."/>
            <person name="Suciu R."/>
            <person name="Ciorpac M."/>
            <person name="Holostenco D."/>
            <person name="Gessner J."/>
            <person name="Wuertz S."/>
            <person name="Hohne C."/>
            <person name="Stock M."/>
            <person name="Gislard M."/>
            <person name="Lluch J."/>
            <person name="Milhes M."/>
            <person name="Lampietro C."/>
            <person name="Lopez Roques C."/>
            <person name="Donnadieu C."/>
            <person name="Du K."/>
            <person name="Schartl M."/>
            <person name="Guiguen Y."/>
        </authorList>
    </citation>
    <scope>NUCLEOTIDE SEQUENCE [LARGE SCALE GENOMIC DNA]</scope>
    <source>
        <strain evidence="5">Hh-F2</strain>
        <tissue evidence="5">Blood</tissue>
    </source>
</reference>
<proteinExistence type="predicted"/>
<dbReference type="SUPFAM" id="SSF48726">
    <property type="entry name" value="Immunoglobulin"/>
    <property type="match status" value="3"/>
</dbReference>
<feature type="signal peptide" evidence="3">
    <location>
        <begin position="1"/>
        <end position="19"/>
    </location>
</feature>
<accession>A0ABR0ZDT2</accession>
<organism evidence="5 6">
    <name type="scientific">Huso huso</name>
    <name type="common">Beluga</name>
    <name type="synonym">Acipenser huso</name>
    <dbReference type="NCBI Taxonomy" id="61971"/>
    <lineage>
        <taxon>Eukaryota</taxon>
        <taxon>Metazoa</taxon>
        <taxon>Chordata</taxon>
        <taxon>Craniata</taxon>
        <taxon>Vertebrata</taxon>
        <taxon>Euteleostomi</taxon>
        <taxon>Actinopterygii</taxon>
        <taxon>Chondrostei</taxon>
        <taxon>Acipenseriformes</taxon>
        <taxon>Acipenseridae</taxon>
        <taxon>Huso</taxon>
    </lineage>
</organism>
<feature type="domain" description="Ig-like" evidence="4">
    <location>
        <begin position="233"/>
        <end position="337"/>
    </location>
</feature>